<dbReference type="AlphaFoldDB" id="A0A839RYX7"/>
<organism evidence="2 3">
    <name type="scientific">Prauserella isguenensis</name>
    <dbReference type="NCBI Taxonomy" id="1470180"/>
    <lineage>
        <taxon>Bacteria</taxon>
        <taxon>Bacillati</taxon>
        <taxon>Actinomycetota</taxon>
        <taxon>Actinomycetes</taxon>
        <taxon>Pseudonocardiales</taxon>
        <taxon>Pseudonocardiaceae</taxon>
        <taxon>Prauserella</taxon>
    </lineage>
</organism>
<gene>
    <name evidence="2" type="ORF">FHS23_001015</name>
</gene>
<evidence type="ECO:0000256" key="1">
    <source>
        <dbReference type="SAM" id="MobiDB-lite"/>
    </source>
</evidence>
<comment type="caution">
    <text evidence="2">The sequence shown here is derived from an EMBL/GenBank/DDBJ whole genome shotgun (WGS) entry which is preliminary data.</text>
</comment>
<name>A0A839RYX7_9PSEU</name>
<dbReference type="Pfam" id="PF12079">
    <property type="entry name" value="DUF3558"/>
    <property type="match status" value="1"/>
</dbReference>
<evidence type="ECO:0000313" key="2">
    <source>
        <dbReference type="EMBL" id="MBB3050020.1"/>
    </source>
</evidence>
<feature type="compositionally biased region" description="Basic and acidic residues" evidence="1">
    <location>
        <begin position="63"/>
        <end position="74"/>
    </location>
</feature>
<reference evidence="2 3" key="1">
    <citation type="submission" date="2020-08" db="EMBL/GenBank/DDBJ databases">
        <title>Genomic Encyclopedia of Type Strains, Phase III (KMG-III): the genomes of soil and plant-associated and newly described type strains.</title>
        <authorList>
            <person name="Whitman W."/>
        </authorList>
    </citation>
    <scope>NUCLEOTIDE SEQUENCE [LARGE SCALE GENOMIC DNA]</scope>
    <source>
        <strain evidence="2 3">CECT 8577</strain>
    </source>
</reference>
<dbReference type="InterPro" id="IPR024520">
    <property type="entry name" value="DUF3558"/>
</dbReference>
<evidence type="ECO:0000313" key="3">
    <source>
        <dbReference type="Proteomes" id="UP000550714"/>
    </source>
</evidence>
<keyword evidence="3" id="KW-1185">Reference proteome</keyword>
<feature type="compositionally biased region" description="Low complexity" evidence="1">
    <location>
        <begin position="20"/>
        <end position="33"/>
    </location>
</feature>
<feature type="region of interest" description="Disordered" evidence="1">
    <location>
        <begin position="15"/>
        <end position="74"/>
    </location>
</feature>
<dbReference type="Proteomes" id="UP000550714">
    <property type="component" value="Unassembled WGS sequence"/>
</dbReference>
<proteinExistence type="predicted"/>
<sequence length="163" mass="16974">MAAVSVVGLAACGTGGGDSAAGAPASAPADRAAWQQEDPCSLLSEQDLRPYLGDEAGSVSPKRSSESDRPTCEWKSGDFGEVTLGLWQPPAPDIVTDTDKTVEVGERTGYITSETELSCAMDVKAAPAYVQLHVRSADVDGGREHYCEVAAETAQAALTKLGW</sequence>
<accession>A0A839RYX7</accession>
<protein>
    <recommendedName>
        <fullName evidence="4">DUF3558 domain-containing protein</fullName>
    </recommendedName>
</protein>
<dbReference type="RefSeq" id="WP_183648482.1">
    <property type="nucleotide sequence ID" value="NZ_JACHWU010000001.1"/>
</dbReference>
<dbReference type="EMBL" id="JACHWU010000001">
    <property type="protein sequence ID" value="MBB3050020.1"/>
    <property type="molecule type" value="Genomic_DNA"/>
</dbReference>
<evidence type="ECO:0008006" key="4">
    <source>
        <dbReference type="Google" id="ProtNLM"/>
    </source>
</evidence>